<dbReference type="Pfam" id="PF02579">
    <property type="entry name" value="Nitro_FeMo-Co"/>
    <property type="match status" value="1"/>
</dbReference>
<reference evidence="4" key="1">
    <citation type="submission" date="2023-07" db="EMBL/GenBank/DDBJ databases">
        <title>Genome sequencing of Purple Non-Sulfur Bacteria from various extreme environments.</title>
        <authorList>
            <person name="Mayer M."/>
        </authorList>
    </citation>
    <scope>NUCLEOTIDE SEQUENCE [LARGE SCALE GENOMIC DNA]</scope>
    <source>
        <strain evidence="4">DSM 17935</strain>
    </source>
</reference>
<protein>
    <submittedName>
        <fullName evidence="3">Fe-Mo cluster-binding NifX family protein</fullName>
    </submittedName>
</protein>
<dbReference type="SUPFAM" id="SSF53146">
    <property type="entry name" value="Nitrogenase accessory factor-like"/>
    <property type="match status" value="1"/>
</dbReference>
<keyword evidence="1" id="KW-0535">Nitrogen fixation</keyword>
<dbReference type="EMBL" id="JAOQNS010000006">
    <property type="protein sequence ID" value="MCW2308044.1"/>
    <property type="molecule type" value="Genomic_DNA"/>
</dbReference>
<dbReference type="InterPro" id="IPR003731">
    <property type="entry name" value="Di-Nase_FeMo-co_biosynth"/>
</dbReference>
<evidence type="ECO:0000313" key="4">
    <source>
        <dbReference type="Proteomes" id="UP001209755"/>
    </source>
</evidence>
<proteinExistence type="predicted"/>
<organism evidence="3 4">
    <name type="scientific">Rhodobium gokarnense</name>
    <dbReference type="NCBI Taxonomy" id="364296"/>
    <lineage>
        <taxon>Bacteria</taxon>
        <taxon>Pseudomonadati</taxon>
        <taxon>Pseudomonadota</taxon>
        <taxon>Alphaproteobacteria</taxon>
        <taxon>Hyphomicrobiales</taxon>
        <taxon>Rhodobiaceae</taxon>
        <taxon>Rhodobium</taxon>
    </lineage>
</organism>
<comment type="caution">
    <text evidence="3">The sequence shown here is derived from an EMBL/GenBank/DDBJ whole genome shotgun (WGS) entry which is preliminary data.</text>
</comment>
<evidence type="ECO:0000313" key="3">
    <source>
        <dbReference type="EMBL" id="MCW2308044.1"/>
    </source>
</evidence>
<sequence>MRIAVTSQNFRTITPHAGKTRRFMIFLADGTNAPVVVDKLDLPKDQSLHETAFDAPHPIDVVDVVVTQSCGSGFRRKMDARGIRVVETSETDPHKAAEAVAAGRELLPAPPHDDCSH</sequence>
<accession>A0ABT3HCH8</accession>
<evidence type="ECO:0000259" key="2">
    <source>
        <dbReference type="Pfam" id="PF02579"/>
    </source>
</evidence>
<dbReference type="InterPro" id="IPR036105">
    <property type="entry name" value="DiNase_FeMo-co_biosyn_sf"/>
</dbReference>
<feature type="domain" description="Dinitrogenase iron-molybdenum cofactor biosynthesis" evidence="2">
    <location>
        <begin position="12"/>
        <end position="101"/>
    </location>
</feature>
<dbReference type="Proteomes" id="UP001209755">
    <property type="component" value="Unassembled WGS sequence"/>
</dbReference>
<gene>
    <name evidence="3" type="ORF">M2319_002383</name>
</gene>
<evidence type="ECO:0000256" key="1">
    <source>
        <dbReference type="ARBA" id="ARBA00023231"/>
    </source>
</evidence>
<dbReference type="RefSeq" id="WP_264601672.1">
    <property type="nucleotide sequence ID" value="NZ_JAOQNS010000006.1"/>
</dbReference>
<dbReference type="Gene3D" id="3.30.420.130">
    <property type="entry name" value="Dinitrogenase iron-molybdenum cofactor biosynthesis domain"/>
    <property type="match status" value="1"/>
</dbReference>
<name>A0ABT3HCH8_9HYPH</name>
<keyword evidence="4" id="KW-1185">Reference proteome</keyword>